<dbReference type="GO" id="GO:0005096">
    <property type="term" value="F:GTPase activator activity"/>
    <property type="evidence" value="ECO:0007669"/>
    <property type="project" value="TreeGrafter"/>
</dbReference>
<feature type="compositionally biased region" description="Polar residues" evidence="1">
    <location>
        <begin position="541"/>
        <end position="552"/>
    </location>
</feature>
<gene>
    <name evidence="3" type="ORF">CHS0354_003742</name>
</gene>
<feature type="region of interest" description="Disordered" evidence="1">
    <location>
        <begin position="664"/>
        <end position="728"/>
    </location>
</feature>
<feature type="region of interest" description="Disordered" evidence="1">
    <location>
        <begin position="253"/>
        <end position="314"/>
    </location>
</feature>
<proteinExistence type="predicted"/>
<dbReference type="InterPro" id="IPR000198">
    <property type="entry name" value="RhoGAP_dom"/>
</dbReference>
<feature type="region of interest" description="Disordered" evidence="1">
    <location>
        <begin position="1041"/>
        <end position="1066"/>
    </location>
</feature>
<reference evidence="3" key="2">
    <citation type="journal article" date="2021" name="Genome Biol. Evol.">
        <title>Developing a high-quality reference genome for a parasitic bivalve with doubly uniparental inheritance (Bivalvia: Unionida).</title>
        <authorList>
            <person name="Smith C.H."/>
        </authorList>
    </citation>
    <scope>NUCLEOTIDE SEQUENCE</scope>
    <source>
        <strain evidence="3">CHS0354</strain>
        <tissue evidence="3">Mantle</tissue>
    </source>
</reference>
<feature type="compositionally biased region" description="Basic and acidic residues" evidence="1">
    <location>
        <begin position="528"/>
        <end position="540"/>
    </location>
</feature>
<feature type="compositionally biased region" description="Polar residues" evidence="1">
    <location>
        <begin position="278"/>
        <end position="290"/>
    </location>
</feature>
<organism evidence="3 4">
    <name type="scientific">Potamilus streckersoni</name>
    <dbReference type="NCBI Taxonomy" id="2493646"/>
    <lineage>
        <taxon>Eukaryota</taxon>
        <taxon>Metazoa</taxon>
        <taxon>Spiralia</taxon>
        <taxon>Lophotrochozoa</taxon>
        <taxon>Mollusca</taxon>
        <taxon>Bivalvia</taxon>
        <taxon>Autobranchia</taxon>
        <taxon>Heteroconchia</taxon>
        <taxon>Palaeoheterodonta</taxon>
        <taxon>Unionida</taxon>
        <taxon>Unionoidea</taxon>
        <taxon>Unionidae</taxon>
        <taxon>Ambleminae</taxon>
        <taxon>Lampsilini</taxon>
        <taxon>Potamilus</taxon>
    </lineage>
</organism>
<dbReference type="InterPro" id="IPR042869">
    <property type="entry name" value="ARHGAP11A/B"/>
</dbReference>
<evidence type="ECO:0000259" key="2">
    <source>
        <dbReference type="PROSITE" id="PS50238"/>
    </source>
</evidence>
<dbReference type="GO" id="GO:0007165">
    <property type="term" value="P:signal transduction"/>
    <property type="evidence" value="ECO:0007669"/>
    <property type="project" value="InterPro"/>
</dbReference>
<feature type="compositionally biased region" description="Basic and acidic residues" evidence="1">
    <location>
        <begin position="95"/>
        <end position="104"/>
    </location>
</feature>
<feature type="domain" description="Rho-GAP" evidence="2">
    <location>
        <begin position="1"/>
        <end position="64"/>
    </location>
</feature>
<dbReference type="Proteomes" id="UP001195483">
    <property type="component" value="Unassembled WGS sequence"/>
</dbReference>
<feature type="compositionally biased region" description="Polar residues" evidence="1">
    <location>
        <begin position="204"/>
        <end position="219"/>
    </location>
</feature>
<dbReference type="PROSITE" id="PS50238">
    <property type="entry name" value="RHOGAP"/>
    <property type="match status" value="1"/>
</dbReference>
<feature type="region of interest" description="Disordered" evidence="1">
    <location>
        <begin position="461"/>
        <end position="482"/>
    </location>
</feature>
<feature type="region of interest" description="Disordered" evidence="1">
    <location>
        <begin position="515"/>
        <end position="552"/>
    </location>
</feature>
<reference evidence="3" key="3">
    <citation type="submission" date="2023-05" db="EMBL/GenBank/DDBJ databases">
        <authorList>
            <person name="Smith C.H."/>
        </authorList>
    </citation>
    <scope>NUCLEOTIDE SEQUENCE</scope>
    <source>
        <strain evidence="3">CHS0354</strain>
        <tissue evidence="3">Mantle</tissue>
    </source>
</reference>
<reference evidence="3" key="1">
    <citation type="journal article" date="2021" name="Genome Biol. Evol.">
        <title>A High-Quality Reference Genome for a Parasitic Bivalve with Doubly Uniparental Inheritance (Bivalvia: Unionida).</title>
        <authorList>
            <person name="Smith C.H."/>
        </authorList>
    </citation>
    <scope>NUCLEOTIDE SEQUENCE</scope>
    <source>
        <strain evidence="3">CHS0354</strain>
    </source>
</reference>
<sequence>MLLAKIAQFSDKNKMDIANLAVVLAPNLLHINNKSEKMNSNEEKLLQVQTSLVEFLIKNAADVGTISENLAERAALMKEVFGTDDELEASGDNLEESKEMDTKKKEKKRKRSGSFQGFVSSIAQSISKWRRSTEGKQWNSSNFSHSSNSSTMTEASTKSDDDILTKGFYQFSATDVTPVVKKRKTSNEAVPFSASKKQAILQTLPRQSTLGHTPFTPASSFRKKEITDPRWQAGMTTPGIFYPLSHPNILATPRNGIKTPRKKLNLFSPSSNKKKRQGSTVNLSVQSTGRKQPKTKGIFRRFSGSREDQNPKELNMTNIGQRLASPSGGTEDQSLDDLPVNFSAEQTTVNESPIAAILQNSSLSSSFCEQSIISMCNAKPSSLNEGFILSGDDADADISKMLTFEDKTKSLDQNADLGGEYVVLTNVAHSSSDTFSSSQQTQNLIQTNHERSHLAEGSLNGSMKKSSLRRGQPNSINTGLLNGNKTEVHKLRRSFGLDKSDNSDPIPIHIPSVSHNMQSQNASPTKSDVVEKIKGSHSDFNDSPGSVSQTAATDEGMCQFQDHSKGKNVVTCAAQEAGNDSEGESEAGFSTISGGTAIFIPNKEGFNVENTVSKCTEFINNTASAKESIIDKYKLKESVSADSLISEHLETSPETEYHEMKRTLSNDSGKGSMFDEQAVEDSSESLMQNEPMEERNSQNSTFNQSAANDKDDRSACENPSLEEGDGEYKDCDVTQANKSLSSQNLKTLSQASVTRSHSLFEKSVSSHKSNMKPKLQISLETHKLLARAGYIKDRTVPCGKFDIEVPSSAFLAPIKQNELVNPRRESIIALQKYHKGHVASTIRQFDKVCEEQENDVFERHSSPLRFVNATSRKRGMSPLNVPTDLVKGGMDIEKYHDVVNISGQQRLLKGTALLPISTTLLKPSEDATNMETPVKNILMEGGLKRKPSIYFAKENPPHRPSIKQNLENCDTILCESMNQSSDNSSNRDANLLENEEMDVDIVTYDKTEQDGQSFKLSQSLEETINQVCTPLRENVSRCSDGTNCIDKENTPSQNDHGISERKDDANSNRLPFIATPLFPTNLTLRTASGKTPREVLKVVRSSIQVKRLGSPHRNSPRRKASSPNSVYGSSTRAVLYTIPDHLQDNLSDL</sequence>
<comment type="caution">
    <text evidence="3">The sequence shown here is derived from an EMBL/GenBank/DDBJ whole genome shotgun (WGS) entry which is preliminary data.</text>
</comment>
<dbReference type="AlphaFoldDB" id="A0AAE0SP04"/>
<feature type="region of interest" description="Disordered" evidence="1">
    <location>
        <begin position="1106"/>
        <end position="1128"/>
    </location>
</feature>
<feature type="compositionally biased region" description="Low complexity" evidence="1">
    <location>
        <begin position="139"/>
        <end position="150"/>
    </location>
</feature>
<dbReference type="Gene3D" id="1.10.555.10">
    <property type="entry name" value="Rho GTPase activation protein"/>
    <property type="match status" value="1"/>
</dbReference>
<name>A0AAE0SP04_9BIVA</name>
<protein>
    <recommendedName>
        <fullName evidence="2">Rho-GAP domain-containing protein</fullName>
    </recommendedName>
</protein>
<feature type="region of interest" description="Disordered" evidence="1">
    <location>
        <begin position="204"/>
        <end position="224"/>
    </location>
</feature>
<dbReference type="PANTHER" id="PTHR15670">
    <property type="entry name" value="RHO GTPASE ACTIVATING PROTEIN 11A"/>
    <property type="match status" value="1"/>
</dbReference>
<evidence type="ECO:0000256" key="1">
    <source>
        <dbReference type="SAM" id="MobiDB-lite"/>
    </source>
</evidence>
<evidence type="ECO:0000313" key="4">
    <source>
        <dbReference type="Proteomes" id="UP001195483"/>
    </source>
</evidence>
<dbReference type="SUPFAM" id="SSF48350">
    <property type="entry name" value="GTPase activation domain, GAP"/>
    <property type="match status" value="1"/>
</dbReference>
<dbReference type="Pfam" id="PF00620">
    <property type="entry name" value="RhoGAP"/>
    <property type="match status" value="1"/>
</dbReference>
<feature type="compositionally biased region" description="Polar residues" evidence="1">
    <location>
        <begin position="697"/>
        <end position="707"/>
    </location>
</feature>
<dbReference type="EMBL" id="JAEAOA010000291">
    <property type="protein sequence ID" value="KAK3595015.1"/>
    <property type="molecule type" value="Genomic_DNA"/>
</dbReference>
<dbReference type="InterPro" id="IPR008936">
    <property type="entry name" value="Rho_GTPase_activation_prot"/>
</dbReference>
<evidence type="ECO:0000313" key="3">
    <source>
        <dbReference type="EMBL" id="KAK3595015.1"/>
    </source>
</evidence>
<keyword evidence="4" id="KW-1185">Reference proteome</keyword>
<feature type="region of interest" description="Disordered" evidence="1">
    <location>
        <begin position="130"/>
        <end position="158"/>
    </location>
</feature>
<feature type="compositionally biased region" description="Polar residues" evidence="1">
    <location>
        <begin position="472"/>
        <end position="482"/>
    </location>
</feature>
<feature type="compositionally biased region" description="Basic and acidic residues" evidence="1">
    <location>
        <begin position="1057"/>
        <end position="1066"/>
    </location>
</feature>
<dbReference type="PANTHER" id="PTHR15670:SF4">
    <property type="entry name" value="RHO GTPASE-ACTIVATING PROTEIN 11A"/>
    <property type="match status" value="1"/>
</dbReference>
<accession>A0AAE0SP04</accession>
<feature type="compositionally biased region" description="Polar residues" evidence="1">
    <location>
        <begin position="515"/>
        <end position="526"/>
    </location>
</feature>
<feature type="region of interest" description="Disordered" evidence="1">
    <location>
        <begin position="87"/>
        <end position="112"/>
    </location>
</feature>